<comment type="caution">
    <text evidence="2">The sequence shown here is derived from an EMBL/GenBank/DDBJ whole genome shotgun (WGS) entry which is preliminary data.</text>
</comment>
<reference evidence="2" key="1">
    <citation type="submission" date="2021-09" db="EMBL/GenBank/DDBJ databases">
        <authorList>
            <person name="Wu T."/>
            <person name="Guo S.Z."/>
        </authorList>
    </citation>
    <scope>NUCLEOTIDE SEQUENCE</scope>
    <source>
        <strain evidence="2">RSS-23</strain>
    </source>
</reference>
<gene>
    <name evidence="2" type="ORF">K7B09_10515</name>
</gene>
<sequence>MLLSKTALAHSTLQAGSNAGLSLSERRILIVIDGKRSLDEVVALLGPDILPAIDHLRKNGYLQQAGNVPVSTHAAPAGNGVSGALTSLLRATTDAVQARTEQIRSGNARQPVPIPAQTHTAPAASASPRELPAPPSSTRGQRRSLVAAKMYMIDMLQLQRHPDAVEHKARIQFASDDGDLLDAILSSLCTLHQLTSASYGQRVVTRLGESLPEALLPALAQTVATLQLPAESAGSAPQLKLVSG</sequence>
<evidence type="ECO:0000256" key="1">
    <source>
        <dbReference type="SAM" id="MobiDB-lite"/>
    </source>
</evidence>
<evidence type="ECO:0000313" key="2">
    <source>
        <dbReference type="EMBL" id="MBZ4186753.1"/>
    </source>
</evidence>
<dbReference type="RefSeq" id="WP_223629425.1">
    <property type="nucleotide sequence ID" value="NZ_JAIQDJ010000006.1"/>
</dbReference>
<evidence type="ECO:0000313" key="3">
    <source>
        <dbReference type="Proteomes" id="UP001430290"/>
    </source>
</evidence>
<organism evidence="2 3">
    <name type="scientific">Thermomonas beijingensis</name>
    <dbReference type="NCBI Taxonomy" id="2872701"/>
    <lineage>
        <taxon>Bacteria</taxon>
        <taxon>Pseudomonadati</taxon>
        <taxon>Pseudomonadota</taxon>
        <taxon>Gammaproteobacteria</taxon>
        <taxon>Lysobacterales</taxon>
        <taxon>Lysobacteraceae</taxon>
        <taxon>Thermomonas</taxon>
    </lineage>
</organism>
<protein>
    <submittedName>
        <fullName evidence="2">Uncharacterized protein</fullName>
    </submittedName>
</protein>
<dbReference type="EMBL" id="JAIQDJ010000006">
    <property type="protein sequence ID" value="MBZ4186753.1"/>
    <property type="molecule type" value="Genomic_DNA"/>
</dbReference>
<proteinExistence type="predicted"/>
<accession>A0ABS7TFV9</accession>
<feature type="region of interest" description="Disordered" evidence="1">
    <location>
        <begin position="100"/>
        <end position="141"/>
    </location>
</feature>
<dbReference type="Proteomes" id="UP001430290">
    <property type="component" value="Unassembled WGS sequence"/>
</dbReference>
<keyword evidence="3" id="KW-1185">Reference proteome</keyword>
<name>A0ABS7TFV9_9GAMM</name>